<evidence type="ECO:0000313" key="2">
    <source>
        <dbReference type="EMBL" id="KAH7252297.1"/>
    </source>
</evidence>
<feature type="transmembrane region" description="Helical" evidence="1">
    <location>
        <begin position="214"/>
        <end position="237"/>
    </location>
</feature>
<evidence type="ECO:0000313" key="3">
    <source>
        <dbReference type="Proteomes" id="UP000813427"/>
    </source>
</evidence>
<keyword evidence="3" id="KW-1185">Reference proteome</keyword>
<dbReference type="OrthoDB" id="5079013at2759"/>
<name>A0A8K0S301_9HYPO</name>
<dbReference type="EMBL" id="JAGPXF010000003">
    <property type="protein sequence ID" value="KAH7252297.1"/>
    <property type="molecule type" value="Genomic_DNA"/>
</dbReference>
<comment type="caution">
    <text evidence="2">The sequence shown here is derived from an EMBL/GenBank/DDBJ whole genome shotgun (WGS) entry which is preliminary data.</text>
</comment>
<accession>A0A8K0S301</accession>
<feature type="transmembrane region" description="Helical" evidence="1">
    <location>
        <begin position="274"/>
        <end position="290"/>
    </location>
</feature>
<organism evidence="2 3">
    <name type="scientific">Fusarium tricinctum</name>
    <dbReference type="NCBI Taxonomy" id="61284"/>
    <lineage>
        <taxon>Eukaryota</taxon>
        <taxon>Fungi</taxon>
        <taxon>Dikarya</taxon>
        <taxon>Ascomycota</taxon>
        <taxon>Pezizomycotina</taxon>
        <taxon>Sordariomycetes</taxon>
        <taxon>Hypocreomycetidae</taxon>
        <taxon>Hypocreales</taxon>
        <taxon>Nectriaceae</taxon>
        <taxon>Fusarium</taxon>
        <taxon>Fusarium tricinctum species complex</taxon>
    </lineage>
</organism>
<reference evidence="2" key="1">
    <citation type="journal article" date="2021" name="Nat. Commun.">
        <title>Genetic determinants of endophytism in the Arabidopsis root mycobiome.</title>
        <authorList>
            <person name="Mesny F."/>
            <person name="Miyauchi S."/>
            <person name="Thiergart T."/>
            <person name="Pickel B."/>
            <person name="Atanasova L."/>
            <person name="Karlsson M."/>
            <person name="Huettel B."/>
            <person name="Barry K.W."/>
            <person name="Haridas S."/>
            <person name="Chen C."/>
            <person name="Bauer D."/>
            <person name="Andreopoulos W."/>
            <person name="Pangilinan J."/>
            <person name="LaButti K."/>
            <person name="Riley R."/>
            <person name="Lipzen A."/>
            <person name="Clum A."/>
            <person name="Drula E."/>
            <person name="Henrissat B."/>
            <person name="Kohler A."/>
            <person name="Grigoriev I.V."/>
            <person name="Martin F.M."/>
            <person name="Hacquard S."/>
        </authorList>
    </citation>
    <scope>NUCLEOTIDE SEQUENCE</scope>
    <source>
        <strain evidence="2">MPI-SDFR-AT-0068</strain>
    </source>
</reference>
<dbReference type="Proteomes" id="UP000813427">
    <property type="component" value="Unassembled WGS sequence"/>
</dbReference>
<keyword evidence="1" id="KW-1133">Transmembrane helix</keyword>
<protein>
    <submittedName>
        <fullName evidence="2">Uncharacterized protein</fullName>
    </submittedName>
</protein>
<dbReference type="AlphaFoldDB" id="A0A8K0S301"/>
<evidence type="ECO:0000256" key="1">
    <source>
        <dbReference type="SAM" id="Phobius"/>
    </source>
</evidence>
<sequence>MSPVNVSSSLSLTPQCASNDLTGQAANVAPQENNNATLESSQNHEAGQLDRGKLLELAALREKDPTHILLRRFVYGGGLCLDLEANFLERDVMILRQMIESGDHGLEEYHEKYMTRLGRYYQFGCQFSKILEFDEPSGALLNNVLCLAREKWGEGQGGHLNAEKEDWAPLYEMDKLDQLILLVFHHSFTRRLMRAFSPRHEKEEMQLTFIPGGFARFALVGLFNCFVSVLVSAPVAIMTLNLMSPGGMIATYLAFVLVAGFFIQSLVKGFTRQLLVYLAYASVMAAVLRLKE</sequence>
<proteinExistence type="predicted"/>
<keyword evidence="1" id="KW-0812">Transmembrane</keyword>
<gene>
    <name evidence="2" type="ORF">BKA59DRAFT_474245</name>
</gene>
<feature type="transmembrane region" description="Helical" evidence="1">
    <location>
        <begin position="249"/>
        <end position="267"/>
    </location>
</feature>
<keyword evidence="1" id="KW-0472">Membrane</keyword>